<proteinExistence type="predicted"/>
<protein>
    <submittedName>
        <fullName evidence="1">Uncharacterized protein</fullName>
    </submittedName>
</protein>
<accession>A0ACB7XF55</accession>
<reference evidence="1 2" key="1">
    <citation type="journal article" date="2021" name="Hortic Res">
        <title>High-quality reference genome and annotation aids understanding of berry development for evergreen blueberry (Vaccinium darrowii).</title>
        <authorList>
            <person name="Yu J."/>
            <person name="Hulse-Kemp A.M."/>
            <person name="Babiker E."/>
            <person name="Staton M."/>
        </authorList>
    </citation>
    <scope>NUCLEOTIDE SEQUENCE [LARGE SCALE GENOMIC DNA]</scope>
    <source>
        <strain evidence="2">cv. NJ 8807/NJ 8810</strain>
        <tissue evidence="1">Young leaf</tissue>
    </source>
</reference>
<dbReference type="EMBL" id="CM037160">
    <property type="protein sequence ID" value="KAH7839367.1"/>
    <property type="molecule type" value="Genomic_DNA"/>
</dbReference>
<evidence type="ECO:0000313" key="1">
    <source>
        <dbReference type="EMBL" id="KAH7839367.1"/>
    </source>
</evidence>
<comment type="caution">
    <text evidence="1">The sequence shown here is derived from an EMBL/GenBank/DDBJ whole genome shotgun (WGS) entry which is preliminary data.</text>
</comment>
<name>A0ACB7XF55_9ERIC</name>
<gene>
    <name evidence="1" type="ORF">Vadar_003271</name>
</gene>
<sequence length="1147" mass="127071">MASVVEEGPFSVKVTTEESSSSSTPTNAVIFVGISLVLGIASRHLLRGTRVPYTVALLILGIGLGSIEYGTSHGLGKIGNGIRIWANIDPNLLLAVFLPALLFESSFSMEVHQIKKCMAQMIMLAGPGVLISTFCLGSALKLTFPYDWSWKTSLLLGGLLSATDPVAVVALLKELGASKKLSTIIEGESLMNDGTAIVVYQLFYRMVLGESFSFGAIVLFLTEVSLGAVGIGLAFGIASVLWLGFIFNDTVIEIALTLTVSYIAFFTAQEGADVSGVLAVMTLGMFFAAVARTAFKGDDQQSLHHFWEMVSYIANTLIFILSGVFIAEGVLSTDSIFKSEGNVWGYALLLYVYVQVSRMIVVGVLYPALRFFGYGLDWKDAIILVWSGLRGAVALSLSLSVKQSSGNSYISSETGTLFVFFTGGIVFLTLIVNGSTTQFVLHFLNMDKLSTPKRRILEYTKYEMLNEALDAFGDLGDDEELGPVDWPTVKRYITSLNDVEGERVHPHSVSGDDNKLDSMNLKDIRIRLLNGVQAAYWVMLDEGRIMQTTANILMQSVDQAIDLVSHEPLCDWKGLKDHVHYPHHYKFLQTSIFPQKLVTHFTVERLQSACYICAAFLRAHRIARRQLHDFIGDSEVSSIVINESEAEGEEARQFLEDVRVTFPQVLRVVKTRQVTYSVLNHLSEYVKNLEKVGLLEQKEMIHLHDAVQTDLKKLLRNPPLVKIPKIHDLVSSHPLLGALPSSVREPLSSTTKEIMKLRGMTLYKEGSKPNGIWLISNGVAKWTSKSLRNKHSLHPTFTHGSTLGLYEVLNGKPYICDMIADSVVLCFFIEAEKILALLRSDPAVEDFLWQESAIILAKLLLPQIFEKMAMQELRVLVAERSIMTIHLRGEYIEIPHHSIGFLLEGFVKTQGAHEELIISPAALQPSHGHQGFQGSETLGFKQVSFSHQGSLYQIETRARVIIFDIDAFESTKALQRRTSSFVPRHPGDHPTRSQSKEHVGLMSWPEHFYKPVQADQNADEIDQQESSFSARAMQLSIYGSMVNIHQARAPSTLGSNPARQSHSLSYPRVPSSQQRVLVSVRSEGSSMVRKNGEVVQKLKGQDLAPKVEMPSKSKESHVMSDSSDESGAEDELIVRIDSPSRLSFHQP</sequence>
<organism evidence="1 2">
    <name type="scientific">Vaccinium darrowii</name>
    <dbReference type="NCBI Taxonomy" id="229202"/>
    <lineage>
        <taxon>Eukaryota</taxon>
        <taxon>Viridiplantae</taxon>
        <taxon>Streptophyta</taxon>
        <taxon>Embryophyta</taxon>
        <taxon>Tracheophyta</taxon>
        <taxon>Spermatophyta</taxon>
        <taxon>Magnoliopsida</taxon>
        <taxon>eudicotyledons</taxon>
        <taxon>Gunneridae</taxon>
        <taxon>Pentapetalae</taxon>
        <taxon>asterids</taxon>
        <taxon>Ericales</taxon>
        <taxon>Ericaceae</taxon>
        <taxon>Vaccinioideae</taxon>
        <taxon>Vaccinieae</taxon>
        <taxon>Vaccinium</taxon>
    </lineage>
</organism>
<dbReference type="Proteomes" id="UP000828048">
    <property type="component" value="Chromosome 10"/>
</dbReference>
<evidence type="ECO:0000313" key="2">
    <source>
        <dbReference type="Proteomes" id="UP000828048"/>
    </source>
</evidence>
<keyword evidence="2" id="KW-1185">Reference proteome</keyword>